<gene>
    <name evidence="8" type="primary">LOC107224959</name>
</gene>
<dbReference type="Gene3D" id="2.40.50.430">
    <property type="match status" value="1"/>
</dbReference>
<accession>A0A6J0C2I2</accession>
<dbReference type="Proteomes" id="UP000829291">
    <property type="component" value="Chromosome 5"/>
</dbReference>
<dbReference type="InterPro" id="IPR041863">
    <property type="entry name" value="PolD2_C"/>
</dbReference>
<dbReference type="PANTHER" id="PTHR10416">
    <property type="entry name" value="DNA POLYMERASE DELTA SUBUNIT 2"/>
    <property type="match status" value="1"/>
</dbReference>
<dbReference type="Gene3D" id="3.60.21.50">
    <property type="match status" value="1"/>
</dbReference>
<dbReference type="Pfam" id="PF18018">
    <property type="entry name" value="DNA_pol_D_N"/>
    <property type="match status" value="1"/>
</dbReference>
<dbReference type="OrthoDB" id="3763at2759"/>
<dbReference type="KEGG" id="nlo:107224959"/>
<evidence type="ECO:0000256" key="4">
    <source>
        <dbReference type="ARBA" id="ARBA00023242"/>
    </source>
</evidence>
<dbReference type="GO" id="GO:0043625">
    <property type="term" value="C:delta DNA polymerase complex"/>
    <property type="evidence" value="ECO:0007669"/>
    <property type="project" value="TreeGrafter"/>
</dbReference>
<keyword evidence="3" id="KW-0235">DNA replication</keyword>
<evidence type="ECO:0000313" key="8">
    <source>
        <dbReference type="RefSeq" id="XP_015520715.1"/>
    </source>
</evidence>
<dbReference type="CTD" id="5425"/>
<sequence>MMVHATDSSDSAILLSKPSDEKPVVFERTIVEYEDLSERFKHGSKDFSRQFFHVYSIRLRALTEPLAERAKAKWGNVTIYKLADLEDAQGKRAVVIGTLYKHQELKPSILRELSEEQQLAPPTPRINYCSNKDQLFLEDEMLRIKIVGNHVNIKDMVTGIVCAVIGKENEDGTFDVEDWCFPGCVPRPAISASQNAGKLLLISGLDLANRVESMSLNLLTEWIDGMIGDPAIQREEASIVRVIIAGNSIRGSAEIHTSKGHSGGKAQDSAAAKETAFAAQRFDMFLSRIVESCCVTLMPGQFDPTNHMIPQQPLHPCILPKSARFKSLQGVTNPWVGRLGSRIVSGTSGQPIEDIMKVCDVSNVSPLVWLERTLSWRHYCPTAPDTLSSYPYYEKDPFIIEECPDIYFAGNMEKYESSLWKGEDGQTVRLICVPRFCDSGTAVLVDLDTLDAQAISFGSS</sequence>
<dbReference type="RefSeq" id="XP_015520715.1">
    <property type="nucleotide sequence ID" value="XM_015665229.2"/>
</dbReference>
<dbReference type="FunCoup" id="A0A6J0C2I2">
    <property type="interactions" value="965"/>
</dbReference>
<evidence type="ECO:0000259" key="5">
    <source>
        <dbReference type="Pfam" id="PF04042"/>
    </source>
</evidence>
<comment type="similarity">
    <text evidence="2">Belongs to the DNA polymerase delta/II small subunit family.</text>
</comment>
<dbReference type="PANTHER" id="PTHR10416:SF0">
    <property type="entry name" value="DNA POLYMERASE DELTA SUBUNIT 2"/>
    <property type="match status" value="1"/>
</dbReference>
<keyword evidence="4" id="KW-0539">Nucleus</keyword>
<evidence type="ECO:0000313" key="7">
    <source>
        <dbReference type="Proteomes" id="UP000829291"/>
    </source>
</evidence>
<evidence type="ECO:0000256" key="3">
    <source>
        <dbReference type="ARBA" id="ARBA00022705"/>
    </source>
</evidence>
<dbReference type="InterPro" id="IPR040663">
    <property type="entry name" value="DNA_pol_D_N"/>
</dbReference>
<keyword evidence="7" id="KW-1185">Reference proteome</keyword>
<dbReference type="InterPro" id="IPR007185">
    <property type="entry name" value="DNA_pol_a/d/e_bsu"/>
</dbReference>
<evidence type="ECO:0000256" key="2">
    <source>
        <dbReference type="ARBA" id="ARBA00006035"/>
    </source>
</evidence>
<comment type="subcellular location">
    <subcellularLocation>
        <location evidence="1">Nucleus</location>
    </subcellularLocation>
</comment>
<dbReference type="InParanoid" id="A0A6J0C2I2"/>
<reference evidence="8" key="1">
    <citation type="submission" date="2025-08" db="UniProtKB">
        <authorList>
            <consortium name="RefSeq"/>
        </authorList>
    </citation>
    <scope>IDENTIFICATION</scope>
    <source>
        <tissue evidence="8">Thorax and Abdomen</tissue>
    </source>
</reference>
<evidence type="ECO:0000256" key="1">
    <source>
        <dbReference type="ARBA" id="ARBA00004123"/>
    </source>
</evidence>
<protein>
    <submittedName>
        <fullName evidence="8">DNA polymerase delta subunit 2</fullName>
    </submittedName>
</protein>
<dbReference type="InterPro" id="IPR024826">
    <property type="entry name" value="DNA_pol_delta/II_ssu"/>
</dbReference>
<organism evidence="8">
    <name type="scientific">Neodiprion lecontei</name>
    <name type="common">Redheaded pine sawfly</name>
    <dbReference type="NCBI Taxonomy" id="441921"/>
    <lineage>
        <taxon>Eukaryota</taxon>
        <taxon>Metazoa</taxon>
        <taxon>Ecdysozoa</taxon>
        <taxon>Arthropoda</taxon>
        <taxon>Hexapoda</taxon>
        <taxon>Insecta</taxon>
        <taxon>Pterygota</taxon>
        <taxon>Neoptera</taxon>
        <taxon>Endopterygota</taxon>
        <taxon>Hymenoptera</taxon>
        <taxon>Tenthredinoidea</taxon>
        <taxon>Diprionidae</taxon>
        <taxon>Diprioninae</taxon>
        <taxon>Neodiprion</taxon>
    </lineage>
</organism>
<dbReference type="GeneID" id="107224959"/>
<dbReference type="GO" id="GO:0003677">
    <property type="term" value="F:DNA binding"/>
    <property type="evidence" value="ECO:0007669"/>
    <property type="project" value="InterPro"/>
</dbReference>
<dbReference type="AlphaFoldDB" id="A0A6J0C2I2"/>
<dbReference type="Pfam" id="PF04042">
    <property type="entry name" value="DNA_pol_E_B"/>
    <property type="match status" value="1"/>
</dbReference>
<feature type="domain" description="DNA polymerase delta subunit OB-fold" evidence="6">
    <location>
        <begin position="50"/>
        <end position="179"/>
    </location>
</feature>
<proteinExistence type="inferred from homology"/>
<name>A0A6J0C2I2_NEOLC</name>
<dbReference type="CDD" id="cd07387">
    <property type="entry name" value="MPP_PolD2_C"/>
    <property type="match status" value="1"/>
</dbReference>
<evidence type="ECO:0000259" key="6">
    <source>
        <dbReference type="Pfam" id="PF18018"/>
    </source>
</evidence>
<feature type="domain" description="DNA polymerase alpha/delta/epsilon subunit B" evidence="5">
    <location>
        <begin position="200"/>
        <end position="415"/>
    </location>
</feature>
<dbReference type="GO" id="GO:0006271">
    <property type="term" value="P:DNA strand elongation involved in DNA replication"/>
    <property type="evidence" value="ECO:0007669"/>
    <property type="project" value="TreeGrafter"/>
</dbReference>